<dbReference type="AlphaFoldDB" id="A0A0B7NDQ9"/>
<dbReference type="Proteomes" id="UP000054107">
    <property type="component" value="Unassembled WGS sequence"/>
</dbReference>
<keyword evidence="2" id="KW-1185">Reference proteome</keyword>
<accession>A0A0B7NDQ9</accession>
<organism evidence="1 2">
    <name type="scientific">Parasitella parasitica</name>
    <dbReference type="NCBI Taxonomy" id="35722"/>
    <lineage>
        <taxon>Eukaryota</taxon>
        <taxon>Fungi</taxon>
        <taxon>Fungi incertae sedis</taxon>
        <taxon>Mucoromycota</taxon>
        <taxon>Mucoromycotina</taxon>
        <taxon>Mucoromycetes</taxon>
        <taxon>Mucorales</taxon>
        <taxon>Mucorineae</taxon>
        <taxon>Mucoraceae</taxon>
        <taxon>Parasitella</taxon>
    </lineage>
</organism>
<name>A0A0B7NDQ9_9FUNG</name>
<reference evidence="1 2" key="1">
    <citation type="submission" date="2014-09" db="EMBL/GenBank/DDBJ databases">
        <authorList>
            <person name="Ellenberger Sabrina"/>
        </authorList>
    </citation>
    <scope>NUCLEOTIDE SEQUENCE [LARGE SCALE GENOMIC DNA]</scope>
    <source>
        <strain evidence="1 2">CBS 412.66</strain>
    </source>
</reference>
<gene>
    <name evidence="1" type="primary">PARPA_07148.1 scaffold 26560</name>
</gene>
<protein>
    <submittedName>
        <fullName evidence="1">Uncharacterized protein</fullName>
    </submittedName>
</protein>
<proteinExistence type="predicted"/>
<evidence type="ECO:0000313" key="1">
    <source>
        <dbReference type="EMBL" id="CEP13099.1"/>
    </source>
</evidence>
<dbReference type="EMBL" id="LN729289">
    <property type="protein sequence ID" value="CEP13099.1"/>
    <property type="molecule type" value="Genomic_DNA"/>
</dbReference>
<dbReference type="OrthoDB" id="2214990at2759"/>
<evidence type="ECO:0000313" key="2">
    <source>
        <dbReference type="Proteomes" id="UP000054107"/>
    </source>
</evidence>
<sequence length="178" mass="20161">MTKNVNKKSSKTIDNELFQFYTRYQMCQIQKSTSFWSNSKEKEAMLAILTEFEHVDGNTLRLIVDQIFENSVQKFNTADKEPEEINSAMNVNHSTPIDDIGMTKMEAIECKHEYALEEASTSNTLAINMISAAPVVENESIIAPGDVKELLSIPSIEGVVRRHVQDNFKNKQTNNITV</sequence>